<dbReference type="RefSeq" id="WP_068213126.1">
    <property type="nucleotide sequence ID" value="NZ_LZIT01000272.1"/>
</dbReference>
<dbReference type="Proteomes" id="UP000092086">
    <property type="component" value="Unassembled WGS sequence"/>
</dbReference>
<sequence length="348" mass="36703">MKRGLVVLDPTETPPQEWNDRLARLQRSLADLGVDVALFYGDVSRSDDIAYLTNLCIYWNEGVLAVPRHGPAAFLTKLSLRVQNWMKSSSTVEEFRGGPNFAELVAHYLSDRGGGTLGLVDAALWPAAVVEEITAAVPGWRTRRLGGLVRKQRLVPSATEQTLLRAAGGILHEAVETAISEGLTPGHRVEIVERALRGAGFLDVYPISLSTSDDVTSFGVTAQYRTGWVHTSRILGQGGGWPGALRTALAAAITAARPGAAVSDLALAAHTALAALPRSASAAVRWINQADLSTAGEVGAQLPEVRLAAGEVGAVSIEVAFADGGHAAVAETVRVNGDQSEHLTGAQR</sequence>
<dbReference type="SUPFAM" id="SSF53092">
    <property type="entry name" value="Creatinase/prolidase N-terminal domain"/>
    <property type="match status" value="1"/>
</dbReference>
<dbReference type="PANTHER" id="PTHR46112">
    <property type="entry name" value="AMINOPEPTIDASE"/>
    <property type="match status" value="1"/>
</dbReference>
<protein>
    <recommendedName>
        <fullName evidence="1">Creatinase N-terminal domain-containing protein</fullName>
    </recommendedName>
</protein>
<dbReference type="PANTHER" id="PTHR46112:SF2">
    <property type="entry name" value="XAA-PRO AMINOPEPTIDASE P-RELATED"/>
    <property type="match status" value="1"/>
</dbReference>
<evidence type="ECO:0000313" key="3">
    <source>
        <dbReference type="Proteomes" id="UP000092086"/>
    </source>
</evidence>
<evidence type="ECO:0000259" key="1">
    <source>
        <dbReference type="Pfam" id="PF01321"/>
    </source>
</evidence>
<evidence type="ECO:0000313" key="2">
    <source>
        <dbReference type="EMBL" id="OBG31736.1"/>
    </source>
</evidence>
<comment type="caution">
    <text evidence="2">The sequence shown here is derived from an EMBL/GenBank/DDBJ whole genome shotgun (WGS) entry which is preliminary data.</text>
</comment>
<dbReference type="SUPFAM" id="SSF55920">
    <property type="entry name" value="Creatinase/aminopeptidase"/>
    <property type="match status" value="1"/>
</dbReference>
<accession>A0ABD6NW32</accession>
<dbReference type="InterPro" id="IPR029149">
    <property type="entry name" value="Creatin/AminoP/Spt16_N"/>
</dbReference>
<dbReference type="Gene3D" id="3.40.350.10">
    <property type="entry name" value="Creatinase/prolidase N-terminal domain"/>
    <property type="match status" value="1"/>
</dbReference>
<gene>
    <name evidence="2" type="ORF">A5672_26500</name>
</gene>
<reference evidence="2 3" key="1">
    <citation type="submission" date="2016-06" db="EMBL/GenBank/DDBJ databases">
        <authorList>
            <person name="Sutton G."/>
            <person name="Brinkac L."/>
            <person name="Sanka R."/>
            <person name="Adams M."/>
            <person name="Lau E."/>
            <person name="Sam S."/>
            <person name="Sreng N."/>
            <person name="Him V."/>
            <person name="Kerleguer A."/>
            <person name="Cheng S."/>
        </authorList>
    </citation>
    <scope>NUCLEOTIDE SEQUENCE [LARGE SCALE GENOMIC DNA]</scope>
    <source>
        <strain evidence="2 3">E2978</strain>
    </source>
</reference>
<dbReference type="EMBL" id="LZIT01000272">
    <property type="protein sequence ID" value="OBG31736.1"/>
    <property type="molecule type" value="Genomic_DNA"/>
</dbReference>
<dbReference type="InterPro" id="IPR036005">
    <property type="entry name" value="Creatinase/aminopeptidase-like"/>
</dbReference>
<organism evidence="2 3">
    <name type="scientific">Mycobacterium alsense</name>
    <dbReference type="NCBI Taxonomy" id="324058"/>
    <lineage>
        <taxon>Bacteria</taxon>
        <taxon>Bacillati</taxon>
        <taxon>Actinomycetota</taxon>
        <taxon>Actinomycetes</taxon>
        <taxon>Mycobacteriales</taxon>
        <taxon>Mycobacteriaceae</taxon>
        <taxon>Mycobacterium</taxon>
    </lineage>
</organism>
<feature type="domain" description="Creatinase N-terminal" evidence="1">
    <location>
        <begin position="21"/>
        <end position="155"/>
    </location>
</feature>
<dbReference type="AlphaFoldDB" id="A0ABD6NW32"/>
<dbReference type="InterPro" id="IPR050659">
    <property type="entry name" value="Peptidase_M24B"/>
</dbReference>
<dbReference type="InterPro" id="IPR000587">
    <property type="entry name" value="Creatinase_N"/>
</dbReference>
<name>A0ABD6NW32_9MYCO</name>
<proteinExistence type="predicted"/>
<dbReference type="Pfam" id="PF01321">
    <property type="entry name" value="Creatinase_N"/>
    <property type="match status" value="1"/>
</dbReference>